<dbReference type="Gene3D" id="3.30.530.20">
    <property type="match status" value="1"/>
</dbReference>
<dbReference type="SUPFAM" id="SSF55961">
    <property type="entry name" value="Bet v1-like"/>
    <property type="match status" value="1"/>
</dbReference>
<feature type="non-terminal residue" evidence="2">
    <location>
        <position position="1"/>
    </location>
</feature>
<proteinExistence type="predicted"/>
<dbReference type="Pfam" id="PF00407">
    <property type="entry name" value="Bet_v_1"/>
    <property type="match status" value="1"/>
</dbReference>
<reference evidence="2 3" key="1">
    <citation type="journal article" date="2021" name="BMC Genomics">
        <title>Datura genome reveals duplications of psychoactive alkaloid biosynthetic genes and high mutation rate following tissue culture.</title>
        <authorList>
            <person name="Rajewski A."/>
            <person name="Carter-House D."/>
            <person name="Stajich J."/>
            <person name="Litt A."/>
        </authorList>
    </citation>
    <scope>NUCLEOTIDE SEQUENCE [LARGE SCALE GENOMIC DNA]</scope>
    <source>
        <strain evidence="2">AR-01</strain>
    </source>
</reference>
<feature type="non-terminal residue" evidence="2">
    <location>
        <position position="64"/>
    </location>
</feature>
<feature type="domain" description="Bet v I/Major latex protein" evidence="1">
    <location>
        <begin position="1"/>
        <end position="64"/>
    </location>
</feature>
<gene>
    <name evidence="2" type="ORF">HAX54_043021</name>
</gene>
<accession>A0ABS8RQK5</accession>
<dbReference type="InterPro" id="IPR000916">
    <property type="entry name" value="Bet_v_I/MLP"/>
</dbReference>
<evidence type="ECO:0000313" key="2">
    <source>
        <dbReference type="EMBL" id="MCD7448511.1"/>
    </source>
</evidence>
<keyword evidence="3" id="KW-1185">Reference proteome</keyword>
<dbReference type="Proteomes" id="UP000823775">
    <property type="component" value="Unassembled WGS sequence"/>
</dbReference>
<evidence type="ECO:0000313" key="3">
    <source>
        <dbReference type="Proteomes" id="UP000823775"/>
    </source>
</evidence>
<sequence length="64" mass="7391">GKETITKELIEEADPKKKSITWKVIEGDLLEFYSSFTINLFCEHQCATWTLLYKKKTAAIPDPQ</sequence>
<organism evidence="2 3">
    <name type="scientific">Datura stramonium</name>
    <name type="common">Jimsonweed</name>
    <name type="synonym">Common thornapple</name>
    <dbReference type="NCBI Taxonomy" id="4076"/>
    <lineage>
        <taxon>Eukaryota</taxon>
        <taxon>Viridiplantae</taxon>
        <taxon>Streptophyta</taxon>
        <taxon>Embryophyta</taxon>
        <taxon>Tracheophyta</taxon>
        <taxon>Spermatophyta</taxon>
        <taxon>Magnoliopsida</taxon>
        <taxon>eudicotyledons</taxon>
        <taxon>Gunneridae</taxon>
        <taxon>Pentapetalae</taxon>
        <taxon>asterids</taxon>
        <taxon>lamiids</taxon>
        <taxon>Solanales</taxon>
        <taxon>Solanaceae</taxon>
        <taxon>Solanoideae</taxon>
        <taxon>Datureae</taxon>
        <taxon>Datura</taxon>
    </lineage>
</organism>
<dbReference type="InterPro" id="IPR051761">
    <property type="entry name" value="MLP-like_ligand-binding"/>
</dbReference>
<comment type="caution">
    <text evidence="2">The sequence shown here is derived from an EMBL/GenBank/DDBJ whole genome shotgun (WGS) entry which is preliminary data.</text>
</comment>
<dbReference type="EMBL" id="JACEIK010000064">
    <property type="protein sequence ID" value="MCD7448511.1"/>
    <property type="molecule type" value="Genomic_DNA"/>
</dbReference>
<name>A0ABS8RQK5_DATST</name>
<protein>
    <recommendedName>
        <fullName evidence="1">Bet v I/Major latex protein domain-containing protein</fullName>
    </recommendedName>
</protein>
<dbReference type="InterPro" id="IPR023393">
    <property type="entry name" value="START-like_dom_sf"/>
</dbReference>
<dbReference type="PANTHER" id="PTHR31907">
    <property type="entry name" value="MLP-LIKE PROTEIN 423"/>
    <property type="match status" value="1"/>
</dbReference>
<evidence type="ECO:0000259" key="1">
    <source>
        <dbReference type="Pfam" id="PF00407"/>
    </source>
</evidence>